<protein>
    <recommendedName>
        <fullName evidence="6">Histone deacetylase domain-containing protein</fullName>
    </recommendedName>
</protein>
<dbReference type="Pfam" id="PF00850">
    <property type="entry name" value="Hist_deacetyl"/>
    <property type="match status" value="2"/>
</dbReference>
<keyword evidence="3" id="KW-0479">Metal-binding</keyword>
<sequence length="412" mass="45461">MLVLHDPTTLTHRTVELLGAKLIPALESPERLKAILNALSSASQHQVVQLSLSAAAEDERSTLYELIKKSHDHGYLEHLQFCHEQWVKEGLVGEDESVLPECFRIPTRLRNPKDGRPPKDVFSRPGYYSFDMSSGICKDTWPAILASANLAFHAIKHVSLLSTPSSKSKTVLALCRPPGHHCNTYMAGGYCYVNNIVVAVDSIRMNCCPRCQTVQNGDSAREQGTTATLPISQVSGLKTDVGASSKCSPRIAVLDIDFHHGNGTQDAFYSDPSVLYLSIHGEDEYPYYSGFEDELGADAGYGYTCNFPLRSGSSFEEYMKKLHLALGELENFKPDYLLVSLGFDTYHLDPLGNFKIETPDYRVMAEAIRGNTCVKELPCAILLEGGYVVDRLGANLLSFLEGWENAEKASEA</sequence>
<dbReference type="PRINTS" id="PR01270">
    <property type="entry name" value="HDASUPER"/>
</dbReference>
<dbReference type="GO" id="GO:0046872">
    <property type="term" value="F:metal ion binding"/>
    <property type="evidence" value="ECO:0007669"/>
    <property type="project" value="UniProtKB-KW"/>
</dbReference>
<dbReference type="SUPFAM" id="SSF52768">
    <property type="entry name" value="Arginase/deacetylase"/>
    <property type="match status" value="1"/>
</dbReference>
<proteinExistence type="inferred from homology"/>
<keyword evidence="8" id="KW-1185">Reference proteome</keyword>
<dbReference type="HOGENOM" id="CLU_007727_8_3_1"/>
<evidence type="ECO:0000256" key="3">
    <source>
        <dbReference type="ARBA" id="ARBA00022723"/>
    </source>
</evidence>
<dbReference type="Proteomes" id="UP000053259">
    <property type="component" value="Unassembled WGS sequence"/>
</dbReference>
<dbReference type="AlphaFoldDB" id="A0A0D2AQ37"/>
<comment type="cofactor">
    <cofactor evidence="1">
        <name>Zn(2+)</name>
        <dbReference type="ChEBI" id="CHEBI:29105"/>
    </cofactor>
</comment>
<name>A0A0D2AQ37_9PEZI</name>
<feature type="domain" description="Histone deacetylase" evidence="6">
    <location>
        <begin position="249"/>
        <end position="399"/>
    </location>
</feature>
<dbReference type="STRING" id="253628.A0A0D2AQ37"/>
<dbReference type="Gene3D" id="3.40.800.20">
    <property type="entry name" value="Histone deacetylase domain"/>
    <property type="match status" value="1"/>
</dbReference>
<accession>A0A0D2AQ37</accession>
<gene>
    <name evidence="7" type="ORF">PV09_07323</name>
</gene>
<keyword evidence="4" id="KW-0378">Hydrolase</keyword>
<dbReference type="InParanoid" id="A0A0D2AQ37"/>
<dbReference type="InterPro" id="IPR023801">
    <property type="entry name" value="His_deacetylse_dom"/>
</dbReference>
<feature type="domain" description="Histone deacetylase" evidence="6">
    <location>
        <begin position="27"/>
        <end position="205"/>
    </location>
</feature>
<evidence type="ECO:0000313" key="7">
    <source>
        <dbReference type="EMBL" id="KIW01284.1"/>
    </source>
</evidence>
<dbReference type="GO" id="GO:0016787">
    <property type="term" value="F:hydrolase activity"/>
    <property type="evidence" value="ECO:0007669"/>
    <property type="project" value="UniProtKB-KW"/>
</dbReference>
<evidence type="ECO:0000256" key="1">
    <source>
        <dbReference type="ARBA" id="ARBA00001947"/>
    </source>
</evidence>
<evidence type="ECO:0000256" key="4">
    <source>
        <dbReference type="ARBA" id="ARBA00022801"/>
    </source>
</evidence>
<comment type="similarity">
    <text evidence="2">Belongs to the histone deacetylase family.</text>
</comment>
<evidence type="ECO:0000256" key="5">
    <source>
        <dbReference type="ARBA" id="ARBA00022833"/>
    </source>
</evidence>
<organism evidence="7 8">
    <name type="scientific">Verruconis gallopava</name>
    <dbReference type="NCBI Taxonomy" id="253628"/>
    <lineage>
        <taxon>Eukaryota</taxon>
        <taxon>Fungi</taxon>
        <taxon>Dikarya</taxon>
        <taxon>Ascomycota</taxon>
        <taxon>Pezizomycotina</taxon>
        <taxon>Dothideomycetes</taxon>
        <taxon>Pleosporomycetidae</taxon>
        <taxon>Venturiales</taxon>
        <taxon>Sympoventuriaceae</taxon>
        <taxon>Verruconis</taxon>
    </lineage>
</organism>
<dbReference type="EMBL" id="KN847556">
    <property type="protein sequence ID" value="KIW01284.1"/>
    <property type="molecule type" value="Genomic_DNA"/>
</dbReference>
<dbReference type="PANTHER" id="PTHR10625">
    <property type="entry name" value="HISTONE DEACETYLASE HDAC1-RELATED"/>
    <property type="match status" value="1"/>
</dbReference>
<dbReference type="GO" id="GO:0004407">
    <property type="term" value="F:histone deacetylase activity"/>
    <property type="evidence" value="ECO:0007669"/>
    <property type="project" value="TreeGrafter"/>
</dbReference>
<reference evidence="7 8" key="1">
    <citation type="submission" date="2015-01" db="EMBL/GenBank/DDBJ databases">
        <title>The Genome Sequence of Ochroconis gallopava CBS43764.</title>
        <authorList>
            <consortium name="The Broad Institute Genomics Platform"/>
            <person name="Cuomo C."/>
            <person name="de Hoog S."/>
            <person name="Gorbushina A."/>
            <person name="Stielow B."/>
            <person name="Teixiera M."/>
            <person name="Abouelleil A."/>
            <person name="Chapman S.B."/>
            <person name="Priest M."/>
            <person name="Young S.K."/>
            <person name="Wortman J."/>
            <person name="Nusbaum C."/>
            <person name="Birren B."/>
        </authorList>
    </citation>
    <scope>NUCLEOTIDE SEQUENCE [LARGE SCALE GENOMIC DNA]</scope>
    <source>
        <strain evidence="7 8">CBS 43764</strain>
    </source>
</reference>
<dbReference type="OrthoDB" id="5232919at2759"/>
<evidence type="ECO:0000256" key="2">
    <source>
        <dbReference type="ARBA" id="ARBA00005947"/>
    </source>
</evidence>
<dbReference type="InterPro" id="IPR023696">
    <property type="entry name" value="Ureohydrolase_dom_sf"/>
</dbReference>
<dbReference type="PANTHER" id="PTHR10625:SF17">
    <property type="entry name" value="HISTONE DEACETYLASE 8"/>
    <property type="match status" value="1"/>
</dbReference>
<evidence type="ECO:0000259" key="6">
    <source>
        <dbReference type="Pfam" id="PF00850"/>
    </source>
</evidence>
<evidence type="ECO:0000313" key="8">
    <source>
        <dbReference type="Proteomes" id="UP000053259"/>
    </source>
</evidence>
<dbReference type="GeneID" id="27315296"/>
<dbReference type="InterPro" id="IPR037138">
    <property type="entry name" value="His_deacetylse_dom_sf"/>
</dbReference>
<dbReference type="GO" id="GO:0040029">
    <property type="term" value="P:epigenetic regulation of gene expression"/>
    <property type="evidence" value="ECO:0007669"/>
    <property type="project" value="TreeGrafter"/>
</dbReference>
<dbReference type="VEuPathDB" id="FungiDB:PV09_07323"/>
<dbReference type="InterPro" id="IPR000286">
    <property type="entry name" value="HDACs"/>
</dbReference>
<dbReference type="RefSeq" id="XP_016211153.1">
    <property type="nucleotide sequence ID" value="XM_016361077.1"/>
</dbReference>
<keyword evidence="5" id="KW-0862">Zinc</keyword>